<protein>
    <submittedName>
        <fullName evidence="2">AhpD family alkylhydroperoxidase</fullName>
    </submittedName>
</protein>
<keyword evidence="3" id="KW-1185">Reference proteome</keyword>
<dbReference type="InterPro" id="IPR029032">
    <property type="entry name" value="AhpD-like"/>
</dbReference>
<dbReference type="InterPro" id="IPR003779">
    <property type="entry name" value="CMD-like"/>
</dbReference>
<evidence type="ECO:0000259" key="1">
    <source>
        <dbReference type="Pfam" id="PF02627"/>
    </source>
</evidence>
<dbReference type="PANTHER" id="PTHR34846">
    <property type="entry name" value="4-CARBOXYMUCONOLACTONE DECARBOXYLASE FAMILY PROTEIN (AFU_ORTHOLOGUE AFUA_6G11590)"/>
    <property type="match status" value="1"/>
</dbReference>
<dbReference type="SUPFAM" id="SSF69118">
    <property type="entry name" value="AhpD-like"/>
    <property type="match status" value="1"/>
</dbReference>
<sequence length="148" mass="16909">MMELRMNHRNVAPEFYQAMASMDQVSGRTLGTVLKELIKIRVSQINGCAFCIDMHAKDLLKQGNQENRLLLLSVWHDAPCFTAEERAALQLTEHLAQITNQGVPQHIYDHARMYFEEKQILDIILVVNMISGWNRISIGTGMYPGCFD</sequence>
<proteinExistence type="predicted"/>
<comment type="caution">
    <text evidence="2">The sequence shown here is derived from an EMBL/GenBank/DDBJ whole genome shotgun (WGS) entry which is preliminary data.</text>
</comment>
<feature type="domain" description="Carboxymuconolactone decarboxylase-like" evidence="1">
    <location>
        <begin position="13"/>
        <end position="93"/>
    </location>
</feature>
<dbReference type="Gene3D" id="1.20.1290.10">
    <property type="entry name" value="AhpD-like"/>
    <property type="match status" value="1"/>
</dbReference>
<gene>
    <name evidence="2" type="ORF">J2Z69_001632</name>
</gene>
<reference evidence="2 3" key="1">
    <citation type="submission" date="2021-03" db="EMBL/GenBank/DDBJ databases">
        <title>Genomic Encyclopedia of Type Strains, Phase IV (KMG-IV): sequencing the most valuable type-strain genomes for metagenomic binning, comparative biology and taxonomic classification.</title>
        <authorList>
            <person name="Goeker M."/>
        </authorList>
    </citation>
    <scope>NUCLEOTIDE SEQUENCE [LARGE SCALE GENOMIC DNA]</scope>
    <source>
        <strain evidence="2 3">DSM 26806</strain>
    </source>
</reference>
<dbReference type="PANTHER" id="PTHR34846:SF10">
    <property type="entry name" value="CYTOPLASMIC PROTEIN"/>
    <property type="match status" value="1"/>
</dbReference>
<accession>A0ABS4JFV6</accession>
<dbReference type="NCBIfam" id="TIGR00778">
    <property type="entry name" value="ahpD_dom"/>
    <property type="match status" value="1"/>
</dbReference>
<dbReference type="EMBL" id="JAGGLD010000002">
    <property type="protein sequence ID" value="MBP2000601.1"/>
    <property type="molecule type" value="Genomic_DNA"/>
</dbReference>
<evidence type="ECO:0000313" key="2">
    <source>
        <dbReference type="EMBL" id="MBP2000601.1"/>
    </source>
</evidence>
<name>A0ABS4JFV6_9BACL</name>
<dbReference type="Pfam" id="PF02627">
    <property type="entry name" value="CMD"/>
    <property type="match status" value="1"/>
</dbReference>
<evidence type="ECO:0000313" key="3">
    <source>
        <dbReference type="Proteomes" id="UP001519288"/>
    </source>
</evidence>
<dbReference type="InterPro" id="IPR004675">
    <property type="entry name" value="AhpD_core"/>
</dbReference>
<dbReference type="Proteomes" id="UP001519288">
    <property type="component" value="Unassembled WGS sequence"/>
</dbReference>
<organism evidence="2 3">
    <name type="scientific">Paenibacillus shirakamiensis</name>
    <dbReference type="NCBI Taxonomy" id="1265935"/>
    <lineage>
        <taxon>Bacteria</taxon>
        <taxon>Bacillati</taxon>
        <taxon>Bacillota</taxon>
        <taxon>Bacilli</taxon>
        <taxon>Bacillales</taxon>
        <taxon>Paenibacillaceae</taxon>
        <taxon>Paenibacillus</taxon>
    </lineage>
</organism>